<gene>
    <name evidence="1" type="ORF">LEP1GSC067_3046</name>
</gene>
<dbReference type="AlphaFoldDB" id="M3E1R5"/>
<comment type="caution">
    <text evidence="1">The sequence shown here is derived from an EMBL/GenBank/DDBJ whole genome shotgun (WGS) entry which is preliminary data.</text>
</comment>
<name>M3E1R5_LEPIR</name>
<evidence type="ECO:0000313" key="2">
    <source>
        <dbReference type="Proteomes" id="UP000011754"/>
    </source>
</evidence>
<sequence length="289" mass="34660">MKVPVLLIAFNRPDFTFAVFETIKNYQPKKLYVAVDGPRKNKNDEIWKCEKVRAVINEVDWVCDVKTLFRSENLGCKKAVSSAINWFFENEEMGIILEDDIIAEPSFYHFCEELLEHYKNDERIGMISGNNFGFGYRRNRNSYYYSLYSHIWGWASWKRAWKGYDLNMTDYEDFLKGGHLHDLFLNQAEFEFWKSNFDKVVFEDFDTWDFQWVYHNFKNGRLNIMPSVNLVKNIGFGEEATHTMYLSPYANMKTEKMNFPLIHPAYRVRDNRSDEMSRKTFFPRRKNRD</sequence>
<accession>M3E1R5</accession>
<reference evidence="1 2" key="1">
    <citation type="submission" date="2013-01" db="EMBL/GenBank/DDBJ databases">
        <authorList>
            <person name="Harkins D.M."/>
            <person name="Durkin A.S."/>
            <person name="Brinkac L.M."/>
            <person name="Haft D.H."/>
            <person name="Selengut J.D."/>
            <person name="Sanka R."/>
            <person name="DePew J."/>
            <person name="Purushe J."/>
            <person name="Hartskeerl R.A."/>
            <person name="Ahmed A."/>
            <person name="van der Linden H."/>
            <person name="Goris M.G.A."/>
            <person name="Vinetz J.M."/>
            <person name="Sutton G.G."/>
            <person name="Nierman W.C."/>
            <person name="Fouts D.E."/>
        </authorList>
    </citation>
    <scope>NUCLEOTIDE SEQUENCE [LARGE SCALE GENOMIC DNA]</scope>
    <source>
        <strain evidence="1 2">TE 1992</strain>
    </source>
</reference>
<organism evidence="1 2">
    <name type="scientific">Leptospira interrogans serovar Lora str. TE 1992</name>
    <dbReference type="NCBI Taxonomy" id="1193028"/>
    <lineage>
        <taxon>Bacteria</taxon>
        <taxon>Pseudomonadati</taxon>
        <taxon>Spirochaetota</taxon>
        <taxon>Spirochaetia</taxon>
        <taxon>Leptospirales</taxon>
        <taxon>Leptospiraceae</taxon>
        <taxon>Leptospira</taxon>
    </lineage>
</organism>
<dbReference type="InterPro" id="IPR029044">
    <property type="entry name" value="Nucleotide-diphossugar_trans"/>
</dbReference>
<dbReference type="Proteomes" id="UP000011754">
    <property type="component" value="Unassembled WGS sequence"/>
</dbReference>
<evidence type="ECO:0008006" key="3">
    <source>
        <dbReference type="Google" id="ProtNLM"/>
    </source>
</evidence>
<evidence type="ECO:0000313" key="1">
    <source>
        <dbReference type="EMBL" id="EMF41020.1"/>
    </source>
</evidence>
<dbReference type="SUPFAM" id="SSF53448">
    <property type="entry name" value="Nucleotide-diphospho-sugar transferases"/>
    <property type="match status" value="1"/>
</dbReference>
<protein>
    <recommendedName>
        <fullName evidence="3">Nucleotide-diphospho-sugar transferase</fullName>
    </recommendedName>
</protein>
<dbReference type="Gene3D" id="3.90.550.10">
    <property type="entry name" value="Spore Coat Polysaccharide Biosynthesis Protein SpsA, Chain A"/>
    <property type="match status" value="1"/>
</dbReference>
<dbReference type="EMBL" id="AKWW02000064">
    <property type="protein sequence ID" value="EMF41020.1"/>
    <property type="molecule type" value="Genomic_DNA"/>
</dbReference>
<proteinExistence type="predicted"/>